<evidence type="ECO:0000259" key="4">
    <source>
        <dbReference type="Pfam" id="PF18962"/>
    </source>
</evidence>
<evidence type="ECO:0000256" key="1">
    <source>
        <dbReference type="ARBA" id="ARBA00022729"/>
    </source>
</evidence>
<dbReference type="EMBL" id="WQLW01000005">
    <property type="protein sequence ID" value="MVO09292.1"/>
    <property type="molecule type" value="Genomic_DNA"/>
</dbReference>
<dbReference type="InterPro" id="IPR032379">
    <property type="entry name" value="DUF4874"/>
</dbReference>
<keyword evidence="6" id="KW-1185">Reference proteome</keyword>
<evidence type="ECO:0000313" key="6">
    <source>
        <dbReference type="Proteomes" id="UP000431264"/>
    </source>
</evidence>
<organism evidence="5 6">
    <name type="scientific">Flavobacterium profundi</name>
    <dbReference type="NCBI Taxonomy" id="1774945"/>
    <lineage>
        <taxon>Bacteria</taxon>
        <taxon>Pseudomonadati</taxon>
        <taxon>Bacteroidota</taxon>
        <taxon>Flavobacteriia</taxon>
        <taxon>Flavobacteriales</taxon>
        <taxon>Flavobacteriaceae</taxon>
        <taxon>Flavobacterium</taxon>
    </lineage>
</organism>
<dbReference type="NCBIfam" id="TIGR04183">
    <property type="entry name" value="Por_Secre_tail"/>
    <property type="match status" value="1"/>
</dbReference>
<reference evidence="6" key="1">
    <citation type="submission" date="2019-05" db="EMBL/GenBank/DDBJ databases">
        <title>Flavobacterium profundi sp. nov., isolated from a deep-sea seamount.</title>
        <authorList>
            <person name="Zhang D.-C."/>
        </authorList>
    </citation>
    <scope>NUCLEOTIDE SEQUENCE [LARGE SCALE GENOMIC DNA]</scope>
    <source>
        <strain evidence="6">TP390</strain>
    </source>
</reference>
<dbReference type="Pfam" id="PF16173">
    <property type="entry name" value="DUF4874"/>
    <property type="match status" value="1"/>
</dbReference>
<name>A0A6I4ILL8_9FLAO</name>
<dbReference type="InterPro" id="IPR032267">
    <property type="entry name" value="DUF4832"/>
</dbReference>
<dbReference type="Pfam" id="PF18962">
    <property type="entry name" value="Por_Secre_tail"/>
    <property type="match status" value="1"/>
</dbReference>
<dbReference type="Proteomes" id="UP000431264">
    <property type="component" value="Unassembled WGS sequence"/>
</dbReference>
<feature type="domain" description="DUF4874" evidence="3">
    <location>
        <begin position="32"/>
        <end position="208"/>
    </location>
</feature>
<dbReference type="Pfam" id="PF16116">
    <property type="entry name" value="DUF4832"/>
    <property type="match status" value="1"/>
</dbReference>
<proteinExistence type="predicted"/>
<dbReference type="RefSeq" id="WP_140997667.1">
    <property type="nucleotide sequence ID" value="NZ_VDCZ01000005.1"/>
</dbReference>
<dbReference type="OrthoDB" id="9760654at2"/>
<dbReference type="AlphaFoldDB" id="A0A6I4ILL8"/>
<feature type="domain" description="DUF4832" evidence="2">
    <location>
        <begin position="233"/>
        <end position="439"/>
    </location>
</feature>
<dbReference type="InterPro" id="IPR026444">
    <property type="entry name" value="Secre_tail"/>
</dbReference>
<evidence type="ECO:0000313" key="5">
    <source>
        <dbReference type="EMBL" id="MVO09292.1"/>
    </source>
</evidence>
<feature type="domain" description="Secretion system C-terminal sorting" evidence="4">
    <location>
        <begin position="473"/>
        <end position="537"/>
    </location>
</feature>
<evidence type="ECO:0000259" key="3">
    <source>
        <dbReference type="Pfam" id="PF16173"/>
    </source>
</evidence>
<sequence>MKKIQLLLVVLCHSLWSQNTVNYTASNAIFANPERGFQKYSITNANYATTPNYSNINVSELNNWYNGTDKVSVIFRYFLLEDFLTTNINATYLSNMQLDFDRIKAAGFKCIVRFSYSNAEGSAPQQASKAQILSHISQLQPLLYQNKDIIVSHQAGFIGTWGEWYYTNSSEFGTEDSITPTQWLNRKEVVDAMLNATPVEISIQLRYPLLKKTMYGNTPLTPATAYQNTALARIGFFNDAFLNDYGDQGTYDVNSQYENPVGTADYVYLSNETQYVPMSGETNGLNAPRTDGANAVLELDYTNWSLLNRDYFEQNITNWTNSNHIDEIKRKLGYRFVLTNSTFEVQGTNLNVQINLTNEGYARVFKARAVYLVLRNTATLQNNLYVMNADIRQWENSIALNETFDLGTLPSGDYSSYLFIPDDEPSLHTIPKYSIRLANDAVWEASSGMNNLAQTVTVGSLQTTSFHNDAVKVYPNPASATITVSTSERIMRMQLFNTVGQRVFVKANGNVIDVSFLPTGTYFLHLETQNGKIVKKINKQ</sequence>
<protein>
    <submittedName>
        <fullName evidence="5">DUF4832 domain-containing protein</fullName>
    </submittedName>
</protein>
<gene>
    <name evidence="5" type="ORF">GOQ30_08995</name>
</gene>
<comment type="caution">
    <text evidence="5">The sequence shown here is derived from an EMBL/GenBank/DDBJ whole genome shotgun (WGS) entry which is preliminary data.</text>
</comment>
<evidence type="ECO:0000259" key="2">
    <source>
        <dbReference type="Pfam" id="PF16116"/>
    </source>
</evidence>
<accession>A0A6I4ILL8</accession>
<keyword evidence="1" id="KW-0732">Signal</keyword>